<keyword evidence="2" id="KW-1185">Reference proteome</keyword>
<evidence type="ECO:0000313" key="1">
    <source>
        <dbReference type="EMBL" id="API86948.1"/>
    </source>
</evidence>
<gene>
    <name evidence="1" type="ORF">F7310_06070</name>
</gene>
<dbReference type="RefSeq" id="WP_072712534.1">
    <property type="nucleotide sequence ID" value="NZ_CP016796.1"/>
</dbReference>
<dbReference type="Proteomes" id="UP000184222">
    <property type="component" value="Chromosome"/>
</dbReference>
<proteinExistence type="predicted"/>
<evidence type="ECO:0000313" key="2">
    <source>
        <dbReference type="Proteomes" id="UP000184222"/>
    </source>
</evidence>
<protein>
    <submittedName>
        <fullName evidence="1">Uncharacterized protein</fullName>
    </submittedName>
</protein>
<accession>A0A1L4BSY4</accession>
<organism evidence="1 2">
    <name type="scientific">Francisella uliginis</name>
    <dbReference type="NCBI Taxonomy" id="573570"/>
    <lineage>
        <taxon>Bacteria</taxon>
        <taxon>Pseudomonadati</taxon>
        <taxon>Pseudomonadota</taxon>
        <taxon>Gammaproteobacteria</taxon>
        <taxon>Thiotrichales</taxon>
        <taxon>Francisellaceae</taxon>
        <taxon>Francisella</taxon>
    </lineage>
</organism>
<dbReference type="KEGG" id="frx:F7310_06070"/>
<name>A0A1L4BSY4_9GAMM</name>
<sequence>MSTKKVLLIGWNPESVDYSRYPGMNADMLRAALEGDLQKLNDIGYDAHMGYITSEAAAVKEVQDILSKNTFDIILIGAGVRKDDSCFLLFEKLVNVVHEYAVNAKICFNTGPTDNVEAVQRWDI</sequence>
<dbReference type="AlphaFoldDB" id="A0A1L4BSY4"/>
<reference evidence="1 2" key="1">
    <citation type="journal article" date="2016" name="Appl. Environ. Microbiol.">
        <title>Whole genome relationships among Francisella bacteria of diverse origin define new species and provide specific regions for detection.</title>
        <authorList>
            <person name="Challacombe J.F."/>
            <person name="Petersen J.M."/>
            <person name="Gallegos-Graves V."/>
            <person name="Hodge D."/>
            <person name="Pillai S."/>
            <person name="Kuske C.R."/>
        </authorList>
    </citation>
    <scope>NUCLEOTIDE SEQUENCE [LARGE SCALE GENOMIC DNA]</scope>
    <source>
        <strain evidence="2">TX07-7310</strain>
    </source>
</reference>
<dbReference type="EMBL" id="CP016796">
    <property type="protein sequence ID" value="API86948.1"/>
    <property type="molecule type" value="Genomic_DNA"/>
</dbReference>
<dbReference type="OrthoDB" id="1495085at2"/>